<keyword evidence="2" id="KW-1185">Reference proteome</keyword>
<evidence type="ECO:0000313" key="1">
    <source>
        <dbReference type="EMBL" id="MCJ8740207.1"/>
    </source>
</evidence>
<name>A0ACC5YXA2_9TELE</name>
<comment type="caution">
    <text evidence="1">The sequence shown here is derived from an EMBL/GenBank/DDBJ whole genome shotgun (WGS) entry which is preliminary data.</text>
</comment>
<evidence type="ECO:0000313" key="2">
    <source>
        <dbReference type="Proteomes" id="UP000830395"/>
    </source>
</evidence>
<dbReference type="EMBL" id="CM040988">
    <property type="protein sequence ID" value="MCJ8740207.1"/>
    <property type="molecule type" value="Genomic_DNA"/>
</dbReference>
<gene>
    <name evidence="1" type="ORF">PDJAM_G00056160</name>
</gene>
<sequence>MDQYTVLKVIGEGAFGRALLVQPKTDKVKWVMKEIRLPKAEGGMQRARREAVLLARMKHPNIVAFRESFEDDSHLYIVMEFCSGGDLLQRMQQQKGSLFSEDVILRWFSQMCLGTKHIHDKRVLHRDLKSKNIFLTDEGTVKLGDFGSACALNSAKGYAQTYVGTPYYVSPEIWDNQPYNNKSDIWSLGCVLYELCTLRHPFEARSWKSLILKVCRGTYTPLPSHLPYELHYLIKHMFKTNPRDRPSIHTILSSHRVSRLLHKHLPEEELRKKETKELERVNQWRKEEGEKVAMFLGQKSLLNTSTAKDTSFRNSSENHRGNIATRKRWAKEPSNTVLQVLRNADIISSGDTATTQGSDSPKEQGFLEMQKRERRQWDKDPPERLLSLLEKAPLSTGFNTYIIHRSKQDDDDVPDGPEEVHTDQNRLEPRSDDEDTDFEEDCHFNWQDELEEMLKEH</sequence>
<proteinExistence type="predicted"/>
<reference evidence="1" key="1">
    <citation type="submission" date="2020-02" db="EMBL/GenBank/DDBJ databases">
        <title>Genome sequencing of the panga catfish, Pangasius djambal.</title>
        <authorList>
            <person name="Wen M."/>
            <person name="Zahm M."/>
            <person name="Roques C."/>
            <person name="Cabau C."/>
            <person name="Klopp C."/>
            <person name="Donnadieu C."/>
            <person name="Jouanno E."/>
            <person name="Avarre J.-C."/>
            <person name="Campet M."/>
            <person name="Ha T."/>
            <person name="Dugue R."/>
            <person name="Lampietro C."/>
            <person name="Louis A."/>
            <person name="Herpin A."/>
            <person name="Echchiki A."/>
            <person name="Berthelot C."/>
            <person name="Parey E."/>
            <person name="Roest-Crollius H."/>
            <person name="Braasch I."/>
            <person name="Postlethwait J.H."/>
            <person name="Bobe J."/>
            <person name="Montfort J."/>
            <person name="Bouchez O."/>
            <person name="Begum T."/>
            <person name="Schartl M."/>
            <person name="Gustiano R."/>
            <person name="Guiguen Y."/>
        </authorList>
    </citation>
    <scope>NUCLEOTIDE SEQUENCE</scope>
    <source>
        <strain evidence="1">Pdj_M5554</strain>
    </source>
</reference>
<accession>A0ACC5YXA2</accession>
<dbReference type="Proteomes" id="UP000830395">
    <property type="component" value="Chromosome 14"/>
</dbReference>
<protein>
    <submittedName>
        <fullName evidence="1">Uncharacterized protein</fullName>
    </submittedName>
</protein>
<organism evidence="1 2">
    <name type="scientific">Pangasius djambal</name>
    <dbReference type="NCBI Taxonomy" id="1691987"/>
    <lineage>
        <taxon>Eukaryota</taxon>
        <taxon>Metazoa</taxon>
        <taxon>Chordata</taxon>
        <taxon>Craniata</taxon>
        <taxon>Vertebrata</taxon>
        <taxon>Euteleostomi</taxon>
        <taxon>Actinopterygii</taxon>
        <taxon>Neopterygii</taxon>
        <taxon>Teleostei</taxon>
        <taxon>Ostariophysi</taxon>
        <taxon>Siluriformes</taxon>
        <taxon>Pangasiidae</taxon>
        <taxon>Pangasius</taxon>
    </lineage>
</organism>